<dbReference type="InParanoid" id="A0A3Q7MT87"/>
<reference key="1">
    <citation type="submission" date="2019-01" db="UniProtKB">
        <authorList>
            <consortium name="RefSeq"/>
        </authorList>
    </citation>
    <scope>IDENTIFICATION</scope>
</reference>
<dbReference type="GO" id="GO:0007140">
    <property type="term" value="P:male meiotic nuclear division"/>
    <property type="evidence" value="ECO:0007669"/>
    <property type="project" value="InterPro"/>
</dbReference>
<name>A0A3Q7MT87_CALUR</name>
<sequence>MALSPSADLSGLCLLFEPVWLGSLHVVLHPRGPSPGGPCTVPGLSPGHLLLQVLEALLFLQARWRAHGGLSSHAVQLVRPGLAKVGSLEHGRPLHQRWLQPRPQQGCSRGGPGPGLPPPPELYPWLPLELICGDMPAATSDLYSFCILAQEVFTGELPWAGRKGPEVKAKLEAGESPALDPLVPAPYQALVQAGLGLGPADRWGSLQNTRYLLREAMAQDPAPEVSSPMHWSARCPVSQGFLPETLYCEVVPRAKSAPRPVPPLMSLGPSPCQALKTPEVTGRSRVQRAPAWDSGSSLTLGSRLTPGPSLYPGSSPAGRVSLHRCLEPSSTESSPELIGGGLFSSLQKMDLLEEITAELQGGQLGDKPSVDPAPGTVS</sequence>
<protein>
    <submittedName>
        <fullName evidence="4">Inactive serine/threonine-protein kinase TEX14-like</fullName>
    </submittedName>
</protein>
<dbReference type="RefSeq" id="XP_025710314.1">
    <property type="nucleotide sequence ID" value="XM_025854529.1"/>
</dbReference>
<dbReference type="InterPro" id="IPR001245">
    <property type="entry name" value="Ser-Thr/Tyr_kinase_cat_dom"/>
</dbReference>
<dbReference type="InterPro" id="IPR011009">
    <property type="entry name" value="Kinase-like_dom_sf"/>
</dbReference>
<evidence type="ECO:0000313" key="3">
    <source>
        <dbReference type="Proteomes" id="UP000286641"/>
    </source>
</evidence>
<dbReference type="InterPro" id="IPR039339">
    <property type="entry name" value="Tex14"/>
</dbReference>
<dbReference type="GO" id="GO:0051306">
    <property type="term" value="P:mitotic sister chromatid separation"/>
    <property type="evidence" value="ECO:0007669"/>
    <property type="project" value="InterPro"/>
</dbReference>
<dbReference type="GO" id="GO:0043063">
    <property type="term" value="P:intercellular bridge organization"/>
    <property type="evidence" value="ECO:0007669"/>
    <property type="project" value="InterPro"/>
</dbReference>
<evidence type="ECO:0000256" key="1">
    <source>
        <dbReference type="SAM" id="MobiDB-lite"/>
    </source>
</evidence>
<dbReference type="Gene3D" id="1.10.510.10">
    <property type="entry name" value="Transferase(Phosphotransferase) domain 1"/>
    <property type="match status" value="1"/>
</dbReference>
<keyword evidence="3" id="KW-1185">Reference proteome</keyword>
<dbReference type="AlphaFoldDB" id="A0A3Q7MT87"/>
<evidence type="ECO:0000259" key="2">
    <source>
        <dbReference type="Pfam" id="PF07714"/>
    </source>
</evidence>
<feature type="region of interest" description="Disordered" evidence="1">
    <location>
        <begin position="358"/>
        <end position="378"/>
    </location>
</feature>
<dbReference type="GO" id="GO:0008608">
    <property type="term" value="P:attachment of spindle microtubules to kinetochore"/>
    <property type="evidence" value="ECO:0007669"/>
    <property type="project" value="InterPro"/>
</dbReference>
<proteinExistence type="predicted"/>
<accession>A0A3Q7MT87</accession>
<gene>
    <name evidence="4" type="primary">LOC112810722</name>
</gene>
<dbReference type="GO" id="GO:0004672">
    <property type="term" value="F:protein kinase activity"/>
    <property type="evidence" value="ECO:0007669"/>
    <property type="project" value="InterPro"/>
</dbReference>
<feature type="compositionally biased region" description="Low complexity" evidence="1">
    <location>
        <begin position="294"/>
        <end position="305"/>
    </location>
</feature>
<feature type="region of interest" description="Disordered" evidence="1">
    <location>
        <begin position="258"/>
        <end position="318"/>
    </location>
</feature>
<dbReference type="Proteomes" id="UP000286641">
    <property type="component" value="Unplaced"/>
</dbReference>
<organism evidence="3 4">
    <name type="scientific">Callorhinus ursinus</name>
    <name type="common">Northern fur seal</name>
    <dbReference type="NCBI Taxonomy" id="34884"/>
    <lineage>
        <taxon>Eukaryota</taxon>
        <taxon>Metazoa</taxon>
        <taxon>Chordata</taxon>
        <taxon>Craniata</taxon>
        <taxon>Vertebrata</taxon>
        <taxon>Euteleostomi</taxon>
        <taxon>Mammalia</taxon>
        <taxon>Eutheria</taxon>
        <taxon>Laurasiatheria</taxon>
        <taxon>Carnivora</taxon>
        <taxon>Caniformia</taxon>
        <taxon>Pinnipedia</taxon>
        <taxon>Otariidae</taxon>
        <taxon>Callorhinus</taxon>
    </lineage>
</organism>
<evidence type="ECO:0000313" key="4">
    <source>
        <dbReference type="RefSeq" id="XP_025710314.1"/>
    </source>
</evidence>
<feature type="domain" description="Serine-threonine/tyrosine-protein kinase catalytic" evidence="2">
    <location>
        <begin position="124"/>
        <end position="193"/>
    </location>
</feature>
<dbReference type="Pfam" id="PF07714">
    <property type="entry name" value="PK_Tyr_Ser-Thr"/>
    <property type="match status" value="1"/>
</dbReference>
<dbReference type="SUPFAM" id="SSF56112">
    <property type="entry name" value="Protein kinase-like (PK-like)"/>
    <property type="match status" value="1"/>
</dbReference>
<reference evidence="4" key="2">
    <citation type="submission" date="2025-08" db="UniProtKB">
        <authorList>
            <consortium name="RefSeq"/>
        </authorList>
    </citation>
    <scope>IDENTIFICATION</scope>
    <source>
        <tissue evidence="4">Blood</tissue>
    </source>
</reference>
<dbReference type="PANTHER" id="PTHR23060:SF2">
    <property type="entry name" value="RHO GTPASE ACTIVATING PROTEIN 33, OPPOSITE STRAND"/>
    <property type="match status" value="1"/>
</dbReference>
<dbReference type="PANTHER" id="PTHR23060">
    <property type="entry name" value="TESTIS EXPRESSED GENE 14"/>
    <property type="match status" value="1"/>
</dbReference>
<dbReference type="GO" id="GO:0007094">
    <property type="term" value="P:mitotic spindle assembly checkpoint signaling"/>
    <property type="evidence" value="ECO:0007669"/>
    <property type="project" value="InterPro"/>
</dbReference>